<name>A0ABV8M1B6_9ACTN</name>
<comment type="similarity">
    <text evidence="2">Belongs to the phospholipase D family.</text>
</comment>
<keyword evidence="4" id="KW-0378">Hydrolase</keyword>
<comment type="catalytic activity">
    <reaction evidence="1">
        <text>a 1,2-diacyl-sn-glycero-3-phosphocholine + H2O = a 1,2-diacyl-sn-glycero-3-phosphate + choline + H(+)</text>
        <dbReference type="Rhea" id="RHEA:14445"/>
        <dbReference type="ChEBI" id="CHEBI:15354"/>
        <dbReference type="ChEBI" id="CHEBI:15377"/>
        <dbReference type="ChEBI" id="CHEBI:15378"/>
        <dbReference type="ChEBI" id="CHEBI:57643"/>
        <dbReference type="ChEBI" id="CHEBI:58608"/>
        <dbReference type="EC" id="3.1.4.4"/>
    </reaction>
</comment>
<sequence length="405" mass="43171">MKLRLRAGSAALAAMLGALVAIVPGLPSAAAVSSASAVIGGYPVWAHFSNPDPGRDYTIHTELQRLIDRTPAGGTIRGTIHSLSIDSVADALLRAQSRGVAVWVVVDGKNEASADPAVATIKQLAHYKFCQNSSGGHGCISTSADGDMHTKMFTFSGTVDPNGVTRSNVVWFGSANLTYATGPDAFNNAITVYGDSALYTGFVANFTDMWNRRHYTGNDYYDAASSRGYYLGTAADAYASPEGAGQTDTIVNRLNDITPNSDCRLRVGMASVTGGRPELVSLVKRFRSAGCAVWMAVGTDSAGGIAMDSGVYADLLAAGVKIRRKNDVHDKFFVLYGLNGSAYQYRVYTGSQNWTQDALNENDEIFVKMGPETGSTHPLYDAYYTHFNDAYNTGVTCTAGNYPCK</sequence>
<evidence type="ECO:0000256" key="3">
    <source>
        <dbReference type="ARBA" id="ARBA00012027"/>
    </source>
</evidence>
<accession>A0ABV8M1B6</accession>
<feature type="domain" description="Phospholipase D-like" evidence="7">
    <location>
        <begin position="76"/>
        <end position="210"/>
    </location>
</feature>
<dbReference type="RefSeq" id="WP_253750874.1">
    <property type="nucleotide sequence ID" value="NZ_JAMZDZ010000001.1"/>
</dbReference>
<dbReference type="InterPro" id="IPR025202">
    <property type="entry name" value="PLD-like_dom"/>
</dbReference>
<dbReference type="Gene3D" id="3.30.870.10">
    <property type="entry name" value="Endonuclease Chain A"/>
    <property type="match status" value="2"/>
</dbReference>
<feature type="domain" description="Phospholipase D-like" evidence="7">
    <location>
        <begin position="269"/>
        <end position="368"/>
    </location>
</feature>
<dbReference type="SUPFAM" id="SSF56024">
    <property type="entry name" value="Phospholipase D/nuclease"/>
    <property type="match status" value="2"/>
</dbReference>
<keyword evidence="6" id="KW-0443">Lipid metabolism</keyword>
<dbReference type="Proteomes" id="UP001595816">
    <property type="component" value="Unassembled WGS sequence"/>
</dbReference>
<evidence type="ECO:0000313" key="9">
    <source>
        <dbReference type="Proteomes" id="UP001595816"/>
    </source>
</evidence>
<dbReference type="Pfam" id="PF13091">
    <property type="entry name" value="PLDc_2"/>
    <property type="match status" value="2"/>
</dbReference>
<evidence type="ECO:0000256" key="5">
    <source>
        <dbReference type="ARBA" id="ARBA00022963"/>
    </source>
</evidence>
<evidence type="ECO:0000256" key="2">
    <source>
        <dbReference type="ARBA" id="ARBA00008664"/>
    </source>
</evidence>
<dbReference type="PANTHER" id="PTHR43856:SF1">
    <property type="entry name" value="MITOCHONDRIAL CARDIOLIPIN HYDROLASE"/>
    <property type="match status" value="1"/>
</dbReference>
<evidence type="ECO:0000256" key="4">
    <source>
        <dbReference type="ARBA" id="ARBA00022801"/>
    </source>
</evidence>
<proteinExistence type="inferred from homology"/>
<dbReference type="PANTHER" id="PTHR43856">
    <property type="entry name" value="CARDIOLIPIN HYDROLASE"/>
    <property type="match status" value="1"/>
</dbReference>
<dbReference type="EC" id="3.1.4.4" evidence="3"/>
<dbReference type="EMBL" id="JBHSAY010000029">
    <property type="protein sequence ID" value="MFC4136386.1"/>
    <property type="molecule type" value="Genomic_DNA"/>
</dbReference>
<dbReference type="InterPro" id="IPR051406">
    <property type="entry name" value="PLD_domain"/>
</dbReference>
<protein>
    <recommendedName>
        <fullName evidence="3">phospholipase D</fullName>
        <ecNumber evidence="3">3.1.4.4</ecNumber>
    </recommendedName>
</protein>
<evidence type="ECO:0000256" key="6">
    <source>
        <dbReference type="ARBA" id="ARBA00023098"/>
    </source>
</evidence>
<keyword evidence="9" id="KW-1185">Reference proteome</keyword>
<comment type="caution">
    <text evidence="8">The sequence shown here is derived from an EMBL/GenBank/DDBJ whole genome shotgun (WGS) entry which is preliminary data.</text>
</comment>
<organism evidence="8 9">
    <name type="scientific">Hamadaea flava</name>
    <dbReference type="NCBI Taxonomy" id="1742688"/>
    <lineage>
        <taxon>Bacteria</taxon>
        <taxon>Bacillati</taxon>
        <taxon>Actinomycetota</taxon>
        <taxon>Actinomycetes</taxon>
        <taxon>Micromonosporales</taxon>
        <taxon>Micromonosporaceae</taxon>
        <taxon>Hamadaea</taxon>
    </lineage>
</organism>
<reference evidence="9" key="1">
    <citation type="journal article" date="2019" name="Int. J. Syst. Evol. Microbiol.">
        <title>The Global Catalogue of Microorganisms (GCM) 10K type strain sequencing project: providing services to taxonomists for standard genome sequencing and annotation.</title>
        <authorList>
            <consortium name="The Broad Institute Genomics Platform"/>
            <consortium name="The Broad Institute Genome Sequencing Center for Infectious Disease"/>
            <person name="Wu L."/>
            <person name="Ma J."/>
        </authorList>
    </citation>
    <scope>NUCLEOTIDE SEQUENCE [LARGE SCALE GENOMIC DNA]</scope>
    <source>
        <strain evidence="9">CGMCC 4.7289</strain>
    </source>
</reference>
<evidence type="ECO:0000259" key="7">
    <source>
        <dbReference type="Pfam" id="PF13091"/>
    </source>
</evidence>
<gene>
    <name evidence="8" type="ORF">ACFOZ4_37755</name>
</gene>
<evidence type="ECO:0000256" key="1">
    <source>
        <dbReference type="ARBA" id="ARBA00000798"/>
    </source>
</evidence>
<evidence type="ECO:0000313" key="8">
    <source>
        <dbReference type="EMBL" id="MFC4136386.1"/>
    </source>
</evidence>
<keyword evidence="5" id="KW-0442">Lipid degradation</keyword>